<comment type="caution">
    <text evidence="2">The sequence shown here is derived from an EMBL/GenBank/DDBJ whole genome shotgun (WGS) entry which is preliminary data.</text>
</comment>
<accession>A0A085U0Q1</accession>
<dbReference type="EMBL" id="AQRC01000001">
    <property type="protein sequence ID" value="KFE36548.1"/>
    <property type="molecule type" value="Genomic_DNA"/>
</dbReference>
<dbReference type="STRING" id="1317124.DW2_00280"/>
<dbReference type="AlphaFoldDB" id="A0A085U0Q1"/>
<sequence length="175" mass="18325">MHGVTNPTFVVPAGATVHLNLVNMDYGSDMEHGVGVSPAAPPYGAYAMMQTGPGLARIAPPIPWRSAEDPGKADYAEAGTTFVVRRPGVYWYVCQTPGHAAKGIFSKLLVQGDCSPGGSTSTRRSRGSDANDPFRRVRQASAAGQLTTASAETCVNPPASASAAIATHARRERSR</sequence>
<reference evidence="2 3" key="2">
    <citation type="journal article" date="2015" name="Antonie Van Leeuwenhoek">
        <title>Thioclava indica sp. nov., isolated from surface seawater of the Indian Ocean.</title>
        <authorList>
            <person name="Liu Y."/>
            <person name="Lai Q."/>
            <person name="Du J."/>
            <person name="Xu H."/>
            <person name="Jiang L."/>
            <person name="Shao Z."/>
        </authorList>
    </citation>
    <scope>NUCLEOTIDE SEQUENCE [LARGE SCALE GENOMIC DNA]</scope>
    <source>
        <strain evidence="2 3">13D2W-2</strain>
    </source>
</reference>
<organism evidence="2 3">
    <name type="scientific">Thioclava atlantica</name>
    <dbReference type="NCBI Taxonomy" id="1317124"/>
    <lineage>
        <taxon>Bacteria</taxon>
        <taxon>Pseudomonadati</taxon>
        <taxon>Pseudomonadota</taxon>
        <taxon>Alphaproteobacteria</taxon>
        <taxon>Rhodobacterales</taxon>
        <taxon>Paracoccaceae</taxon>
        <taxon>Thioclava</taxon>
    </lineage>
</organism>
<dbReference type="InterPro" id="IPR008972">
    <property type="entry name" value="Cupredoxin"/>
</dbReference>
<evidence type="ECO:0000313" key="2">
    <source>
        <dbReference type="EMBL" id="KFE36548.1"/>
    </source>
</evidence>
<feature type="region of interest" description="Disordered" evidence="1">
    <location>
        <begin position="115"/>
        <end position="175"/>
    </location>
</feature>
<proteinExistence type="predicted"/>
<protein>
    <recommendedName>
        <fullName evidence="4">Blue (type 1) copper domain-containing protein</fullName>
    </recommendedName>
</protein>
<gene>
    <name evidence="2" type="ORF">DW2_00280</name>
</gene>
<dbReference type="Proteomes" id="UP000028607">
    <property type="component" value="Unassembled WGS sequence"/>
</dbReference>
<evidence type="ECO:0000313" key="3">
    <source>
        <dbReference type="Proteomes" id="UP000028607"/>
    </source>
</evidence>
<dbReference type="SUPFAM" id="SSF49503">
    <property type="entry name" value="Cupredoxins"/>
    <property type="match status" value="1"/>
</dbReference>
<keyword evidence="3" id="KW-1185">Reference proteome</keyword>
<feature type="compositionally biased region" description="Polar residues" evidence="1">
    <location>
        <begin position="142"/>
        <end position="153"/>
    </location>
</feature>
<feature type="compositionally biased region" description="Basic and acidic residues" evidence="1">
    <location>
        <begin position="126"/>
        <end position="135"/>
    </location>
</feature>
<reference evidence="3" key="1">
    <citation type="submission" date="2013-04" db="EMBL/GenBank/DDBJ databases">
        <title>Thioclava sp. 13D2W-2 Genome Sequencing.</title>
        <authorList>
            <person name="Lai Q."/>
            <person name="Li G."/>
            <person name="Shao Z."/>
        </authorList>
    </citation>
    <scope>NUCLEOTIDE SEQUENCE [LARGE SCALE GENOMIC DNA]</scope>
    <source>
        <strain evidence="3">13D2W-2</strain>
    </source>
</reference>
<dbReference type="eggNOG" id="COG3794">
    <property type="taxonomic scope" value="Bacteria"/>
</dbReference>
<evidence type="ECO:0000256" key="1">
    <source>
        <dbReference type="SAM" id="MobiDB-lite"/>
    </source>
</evidence>
<evidence type="ECO:0008006" key="4">
    <source>
        <dbReference type="Google" id="ProtNLM"/>
    </source>
</evidence>
<name>A0A085U0Q1_9RHOB</name>
<dbReference type="Gene3D" id="2.60.40.420">
    <property type="entry name" value="Cupredoxins - blue copper proteins"/>
    <property type="match status" value="1"/>
</dbReference>